<dbReference type="Gene3D" id="3.40.630.40">
    <property type="entry name" value="Zn-dependent exopeptidases"/>
    <property type="match status" value="1"/>
</dbReference>
<protein>
    <submittedName>
        <fullName evidence="3">N-acetylmuramoyl-L-alanine amidase</fullName>
    </submittedName>
</protein>
<evidence type="ECO:0000313" key="4">
    <source>
        <dbReference type="Proteomes" id="UP000019109"/>
    </source>
</evidence>
<dbReference type="AlphaFoldDB" id="W4V8I3"/>
<dbReference type="Proteomes" id="UP000019109">
    <property type="component" value="Unassembled WGS sequence"/>
</dbReference>
<dbReference type="GO" id="GO:0030288">
    <property type="term" value="C:outer membrane-bounded periplasmic space"/>
    <property type="evidence" value="ECO:0007669"/>
    <property type="project" value="TreeGrafter"/>
</dbReference>
<accession>W4V8I3</accession>
<dbReference type="GO" id="GO:0008745">
    <property type="term" value="F:N-acetylmuramoyl-L-alanine amidase activity"/>
    <property type="evidence" value="ECO:0007669"/>
    <property type="project" value="InterPro"/>
</dbReference>
<dbReference type="NCBIfam" id="TIGR02883">
    <property type="entry name" value="spore_cwlD"/>
    <property type="match status" value="1"/>
</dbReference>
<dbReference type="InterPro" id="IPR014234">
    <property type="entry name" value="Spore_CwlD"/>
</dbReference>
<evidence type="ECO:0000313" key="3">
    <source>
        <dbReference type="EMBL" id="GAE89466.1"/>
    </source>
</evidence>
<dbReference type="STRING" id="1294263.JCM21531_2997"/>
<dbReference type="SMART" id="SM00646">
    <property type="entry name" value="Ami_3"/>
    <property type="match status" value="1"/>
</dbReference>
<dbReference type="PANTHER" id="PTHR30404">
    <property type="entry name" value="N-ACETYLMURAMOYL-L-ALANINE AMIDASE"/>
    <property type="match status" value="1"/>
</dbReference>
<keyword evidence="1" id="KW-0378">Hydrolase</keyword>
<dbReference type="PANTHER" id="PTHR30404:SF0">
    <property type="entry name" value="N-ACETYLMURAMOYL-L-ALANINE AMIDASE AMIC"/>
    <property type="match status" value="1"/>
</dbReference>
<feature type="domain" description="MurNAc-LAA" evidence="2">
    <location>
        <begin position="121"/>
        <end position="234"/>
    </location>
</feature>
<organism evidence="3 4">
    <name type="scientific">Acetivibrio straminisolvens JCM 21531</name>
    <dbReference type="NCBI Taxonomy" id="1294263"/>
    <lineage>
        <taxon>Bacteria</taxon>
        <taxon>Bacillati</taxon>
        <taxon>Bacillota</taxon>
        <taxon>Clostridia</taxon>
        <taxon>Eubacteriales</taxon>
        <taxon>Oscillospiraceae</taxon>
        <taxon>Acetivibrio</taxon>
    </lineage>
</organism>
<dbReference type="OrthoDB" id="9806267at2"/>
<dbReference type="SUPFAM" id="SSF53187">
    <property type="entry name" value="Zn-dependent exopeptidases"/>
    <property type="match status" value="1"/>
</dbReference>
<reference evidence="3" key="1">
    <citation type="journal article" date="2014" name="Genome Announc.">
        <title>Draft Genome Sequence of Clostridium straminisolvens Strain JCM 21531T, Isolated from a Cellulose-Degrading Bacterial Community.</title>
        <authorList>
            <person name="Yuki M."/>
            <person name="Oshima K."/>
            <person name="Suda W."/>
            <person name="Sakamoto M."/>
            <person name="Kitamura K."/>
            <person name="Iida T."/>
            <person name="Hattori M."/>
            <person name="Ohkuma M."/>
        </authorList>
    </citation>
    <scope>NUCLEOTIDE SEQUENCE [LARGE SCALE GENOMIC DNA]</scope>
    <source>
        <strain evidence="3">JCM 21531</strain>
    </source>
</reference>
<comment type="caution">
    <text evidence="3">The sequence shown here is derived from an EMBL/GenBank/DDBJ whole genome shotgun (WGS) entry which is preliminary data.</text>
</comment>
<dbReference type="Pfam" id="PF01520">
    <property type="entry name" value="Amidase_3"/>
    <property type="match status" value="1"/>
</dbReference>
<dbReference type="CDD" id="cd02696">
    <property type="entry name" value="MurNAc-LAA"/>
    <property type="match status" value="1"/>
</dbReference>
<dbReference type="InterPro" id="IPR050695">
    <property type="entry name" value="N-acetylmuramoyl_amidase_3"/>
</dbReference>
<keyword evidence="4" id="KW-1185">Reference proteome</keyword>
<sequence length="240" mass="26757">MILVIKKDKIALIALIFLLSVAVISLNIASGQNAVEVANDDTGKRTVVIDAGHGGEDPGAVSDYSGLKEKDVNLIIAKKVRELLEAENYNVIMTREEDVLNYKEGTQGYTSKRGQDLTARKKLIDESGADIAVSIHLNKFSQTQYHGAQVFFPPRSEESKRLADIIQKSLRDNVDPENKREALVKDTKLIILKNLKVPTVIVECGFLSNQEEEKKLADKDYQEKLAIAIKEGIVKYFEQQ</sequence>
<proteinExistence type="predicted"/>
<name>W4V8I3_9FIRM</name>
<dbReference type="GO" id="GO:0009253">
    <property type="term" value="P:peptidoglycan catabolic process"/>
    <property type="evidence" value="ECO:0007669"/>
    <property type="project" value="InterPro"/>
</dbReference>
<evidence type="ECO:0000259" key="2">
    <source>
        <dbReference type="SMART" id="SM00646"/>
    </source>
</evidence>
<dbReference type="EMBL" id="BAVR01000038">
    <property type="protein sequence ID" value="GAE89466.1"/>
    <property type="molecule type" value="Genomic_DNA"/>
</dbReference>
<dbReference type="InterPro" id="IPR002508">
    <property type="entry name" value="MurNAc-LAA_cat"/>
</dbReference>
<dbReference type="RefSeq" id="WP_038289737.1">
    <property type="nucleotide sequence ID" value="NZ_BAVR01000038.1"/>
</dbReference>
<evidence type="ECO:0000256" key="1">
    <source>
        <dbReference type="ARBA" id="ARBA00022801"/>
    </source>
</evidence>
<gene>
    <name evidence="3" type="ORF">JCM21531_2997</name>
</gene>